<protein>
    <submittedName>
        <fullName evidence="2">ImmA/IrrE family metallo-endopeptidase</fullName>
    </submittedName>
</protein>
<dbReference type="Gene3D" id="1.10.10.2910">
    <property type="match status" value="1"/>
</dbReference>
<proteinExistence type="predicted"/>
<evidence type="ECO:0000259" key="1">
    <source>
        <dbReference type="Pfam" id="PF06114"/>
    </source>
</evidence>
<dbReference type="PANTHER" id="PTHR43236:SF1">
    <property type="entry name" value="BLL7220 PROTEIN"/>
    <property type="match status" value="1"/>
</dbReference>
<dbReference type="RefSeq" id="WP_311897835.1">
    <property type="nucleotide sequence ID" value="NZ_JARQBI010000017.1"/>
</dbReference>
<dbReference type="EMBL" id="JARQBI010000017">
    <property type="protein sequence ID" value="MDT2797154.1"/>
    <property type="molecule type" value="Genomic_DNA"/>
</dbReference>
<dbReference type="PANTHER" id="PTHR43236">
    <property type="entry name" value="ANTITOXIN HIGA1"/>
    <property type="match status" value="1"/>
</dbReference>
<comment type="caution">
    <text evidence="2">The sequence shown here is derived from an EMBL/GenBank/DDBJ whole genome shotgun (WGS) entry which is preliminary data.</text>
</comment>
<accession>A0AAW8TTZ7</accession>
<evidence type="ECO:0000313" key="2">
    <source>
        <dbReference type="EMBL" id="MDT2797154.1"/>
    </source>
</evidence>
<reference evidence="2" key="1">
    <citation type="submission" date="2023-03" db="EMBL/GenBank/DDBJ databases">
        <authorList>
            <person name="Shen W."/>
            <person name="Cai J."/>
        </authorList>
    </citation>
    <scope>NUCLEOTIDE SEQUENCE</scope>
    <source>
        <strain evidence="2">B245-2</strain>
    </source>
</reference>
<dbReference type="InterPro" id="IPR010359">
    <property type="entry name" value="IrrE_HExxH"/>
</dbReference>
<dbReference type="InterPro" id="IPR052345">
    <property type="entry name" value="Rad_response_metalloprotease"/>
</dbReference>
<dbReference type="Proteomes" id="UP001255696">
    <property type="component" value="Unassembled WGS sequence"/>
</dbReference>
<name>A0AAW8TTZ7_9ENTE</name>
<gene>
    <name evidence="2" type="ORF">P7H47_07855</name>
</gene>
<dbReference type="AlphaFoldDB" id="A0AAW8TTZ7"/>
<evidence type="ECO:0000313" key="3">
    <source>
        <dbReference type="Proteomes" id="UP001255696"/>
    </source>
</evidence>
<organism evidence="2 3">
    <name type="scientific">Enterococcus cecorum</name>
    <dbReference type="NCBI Taxonomy" id="44008"/>
    <lineage>
        <taxon>Bacteria</taxon>
        <taxon>Bacillati</taxon>
        <taxon>Bacillota</taxon>
        <taxon>Bacilli</taxon>
        <taxon>Lactobacillales</taxon>
        <taxon>Enterococcaceae</taxon>
        <taxon>Enterococcus</taxon>
    </lineage>
</organism>
<dbReference type="Pfam" id="PF06114">
    <property type="entry name" value="Peptidase_M78"/>
    <property type="match status" value="1"/>
</dbReference>
<sequence>MNKALIDELIEKLVKECGTRDPFKIARQKNIIVLEEPLKEIKGYYNKIKRIQMIHINDELEYFERMFVCAHELGHALLHPNDQTNKLSTYSTVSTLKKEGEANYFATNLIVDGTVMWEIENPTNEQIMNFYGIPREMERFINR</sequence>
<feature type="domain" description="IrrE N-terminal-like" evidence="1">
    <location>
        <begin position="27"/>
        <end position="137"/>
    </location>
</feature>